<keyword evidence="2" id="KW-0472">Membrane</keyword>
<evidence type="ECO:0000256" key="1">
    <source>
        <dbReference type="SAM" id="MobiDB-lite"/>
    </source>
</evidence>
<feature type="compositionally biased region" description="Basic residues" evidence="1">
    <location>
        <begin position="276"/>
        <end position="290"/>
    </location>
</feature>
<dbReference type="Proteomes" id="UP000429211">
    <property type="component" value="Unassembled WGS sequence"/>
</dbReference>
<keyword evidence="2" id="KW-1133">Transmembrane helix</keyword>
<protein>
    <recommendedName>
        <fullName evidence="6">Asp-tRNAAsn/Glu-tRNAGln amidotransferase A subunit</fullName>
    </recommendedName>
</protein>
<feature type="compositionally biased region" description="Acidic residues" evidence="1">
    <location>
        <begin position="365"/>
        <end position="377"/>
    </location>
</feature>
<keyword evidence="2" id="KW-0812">Transmembrane</keyword>
<feature type="transmembrane region" description="Helical" evidence="2">
    <location>
        <begin position="31"/>
        <end position="54"/>
    </location>
</feature>
<sequence>MVGAMTLPQEEQEQPQVKAGPTRHAKIMRGIVTPILGLLAVACIVLGVLNATMWKPSARITASSSVNGSRYVVTDPGVLSLIDKRVNITAKASDASANVCIVIGSARDVAGWIAGTPYTRITGLSDWSALSTQKAAAQGTADQSDNQVAVQDSDMWTKTSCGNGTANLQIKGTSTDDGTNAVALIDFGDAKNATVSLDWTRQTLPDFAMPLYFAGGLFVILAILAASVFAMPPHKRRHRAAAAVAGVGSEQGDSEAVSTWVKNAETSASRNEKASTAKRKRRRHASHRSGARTQEPDDQQPTIIDPAARNLVADQQANAVPSDGGATTDTAGNSDGEATSVISADELQAYFARLAQEQVQSNTDDGADGNDQTEEAK</sequence>
<dbReference type="EMBL" id="CACRSP010000015">
    <property type="protein sequence ID" value="VYT22574.1"/>
    <property type="molecule type" value="Genomic_DNA"/>
</dbReference>
<accession>A0A6N2UWS4</accession>
<name>A0A6N2UWS4_9BIFI</name>
<dbReference type="AlphaFoldDB" id="A0A6N2UWS4"/>
<proteinExistence type="predicted"/>
<evidence type="ECO:0000313" key="4">
    <source>
        <dbReference type="EMBL" id="VYT22574.1"/>
    </source>
</evidence>
<dbReference type="RefSeq" id="WP_034520840.1">
    <property type="nucleotide sequence ID" value="NZ_CACRSP010000015.1"/>
</dbReference>
<evidence type="ECO:0008006" key="6">
    <source>
        <dbReference type="Google" id="ProtNLM"/>
    </source>
</evidence>
<evidence type="ECO:0000256" key="2">
    <source>
        <dbReference type="SAM" id="Phobius"/>
    </source>
</evidence>
<feature type="region of interest" description="Disordered" evidence="1">
    <location>
        <begin position="246"/>
        <end position="302"/>
    </location>
</feature>
<reference evidence="3 5" key="1">
    <citation type="journal article" date="2019" name="Nat. Med.">
        <title>A library of human gut bacterial isolates paired with longitudinal multiomics data enables mechanistic microbiome research.</title>
        <authorList>
            <person name="Poyet M."/>
            <person name="Groussin M."/>
            <person name="Gibbons S.M."/>
            <person name="Avila-Pacheco J."/>
            <person name="Jiang X."/>
            <person name="Kearney S.M."/>
            <person name="Perrotta A.R."/>
            <person name="Berdy B."/>
            <person name="Zhao S."/>
            <person name="Lieberman T.D."/>
            <person name="Swanson P.K."/>
            <person name="Smith M."/>
            <person name="Roesemann S."/>
            <person name="Alexander J.E."/>
            <person name="Rich S.A."/>
            <person name="Livny J."/>
            <person name="Vlamakis H."/>
            <person name="Clish C."/>
            <person name="Bullock K."/>
            <person name="Deik A."/>
            <person name="Scott J."/>
            <person name="Pierce K.A."/>
            <person name="Xavier R.J."/>
            <person name="Alm E.J."/>
        </authorList>
    </citation>
    <scope>NUCLEOTIDE SEQUENCE [LARGE SCALE GENOMIC DNA]</scope>
    <source>
        <strain evidence="3 5">BIOML-A2</strain>
    </source>
</reference>
<feature type="region of interest" description="Disordered" evidence="1">
    <location>
        <begin position="1"/>
        <end position="20"/>
    </location>
</feature>
<feature type="compositionally biased region" description="Polar residues" evidence="1">
    <location>
        <begin position="256"/>
        <end position="269"/>
    </location>
</feature>
<evidence type="ECO:0000313" key="3">
    <source>
        <dbReference type="EMBL" id="KAB7462609.1"/>
    </source>
</evidence>
<feature type="transmembrane region" description="Helical" evidence="2">
    <location>
        <begin position="211"/>
        <end position="231"/>
    </location>
</feature>
<feature type="region of interest" description="Disordered" evidence="1">
    <location>
        <begin position="355"/>
        <end position="377"/>
    </location>
</feature>
<reference evidence="4" key="2">
    <citation type="submission" date="2019-11" db="EMBL/GenBank/DDBJ databases">
        <authorList>
            <person name="Feng L."/>
        </authorList>
    </citation>
    <scope>NUCLEOTIDE SEQUENCE</scope>
    <source>
        <strain evidence="4">BdentiumLFYP24</strain>
    </source>
</reference>
<organism evidence="4">
    <name type="scientific">Bifidobacterium dentium</name>
    <dbReference type="NCBI Taxonomy" id="1689"/>
    <lineage>
        <taxon>Bacteria</taxon>
        <taxon>Bacillati</taxon>
        <taxon>Actinomycetota</taxon>
        <taxon>Actinomycetes</taxon>
        <taxon>Bifidobacteriales</taxon>
        <taxon>Bifidobacteriaceae</taxon>
        <taxon>Bifidobacterium</taxon>
    </lineage>
</organism>
<feature type="region of interest" description="Disordered" evidence="1">
    <location>
        <begin position="319"/>
        <end position="342"/>
    </location>
</feature>
<gene>
    <name evidence="4" type="ORF">BDLFYP24_00642</name>
    <name evidence="3" type="ORF">GBB04_02225</name>
</gene>
<evidence type="ECO:0000313" key="5">
    <source>
        <dbReference type="Proteomes" id="UP000429211"/>
    </source>
</evidence>
<dbReference type="EMBL" id="WDPD01000001">
    <property type="protein sequence ID" value="KAB7462609.1"/>
    <property type="molecule type" value="Genomic_DNA"/>
</dbReference>